<dbReference type="AlphaFoldDB" id="B8ERZ1"/>
<accession>B8ERZ1</accession>
<protein>
    <submittedName>
        <fullName evidence="2">Uncharacterized protein</fullName>
    </submittedName>
</protein>
<dbReference type="STRING" id="395965.Msil_2769"/>
<dbReference type="Proteomes" id="UP000002257">
    <property type="component" value="Chromosome"/>
</dbReference>
<organism evidence="2 3">
    <name type="scientific">Methylocella silvestris (strain DSM 15510 / CIP 108128 / LMG 27833 / NCIMB 13906 / BL2)</name>
    <dbReference type="NCBI Taxonomy" id="395965"/>
    <lineage>
        <taxon>Bacteria</taxon>
        <taxon>Pseudomonadati</taxon>
        <taxon>Pseudomonadota</taxon>
        <taxon>Alphaproteobacteria</taxon>
        <taxon>Hyphomicrobiales</taxon>
        <taxon>Beijerinckiaceae</taxon>
        <taxon>Methylocella</taxon>
    </lineage>
</organism>
<evidence type="ECO:0000313" key="2">
    <source>
        <dbReference type="EMBL" id="ACK51689.1"/>
    </source>
</evidence>
<evidence type="ECO:0000313" key="3">
    <source>
        <dbReference type="Proteomes" id="UP000002257"/>
    </source>
</evidence>
<evidence type="ECO:0000256" key="1">
    <source>
        <dbReference type="SAM" id="MobiDB-lite"/>
    </source>
</evidence>
<dbReference type="KEGG" id="msl:Msil_2769"/>
<feature type="region of interest" description="Disordered" evidence="1">
    <location>
        <begin position="72"/>
        <end position="96"/>
    </location>
</feature>
<dbReference type="EMBL" id="CP001280">
    <property type="protein sequence ID" value="ACK51689.1"/>
    <property type="molecule type" value="Genomic_DNA"/>
</dbReference>
<sequence length="96" mass="10117">MTQAEALAYNAGVRATLDYAKLVAQALSADPSWKPTRIPFAADALDEFAEAAQTLFIPMPPNCAEDAIVAPPFPTPQSGGTETPASTELRQEAIAQ</sequence>
<gene>
    <name evidence="2" type="ordered locus">Msil_2769</name>
</gene>
<reference evidence="2 3" key="1">
    <citation type="journal article" date="2010" name="J. Bacteriol.">
        <title>Complete genome sequence of the aerobic facultative methanotroph Methylocella silvestris BL2.</title>
        <authorList>
            <person name="Chen Y."/>
            <person name="Crombie A."/>
            <person name="Rahman M.T."/>
            <person name="Dedysh S.N."/>
            <person name="Liesack W."/>
            <person name="Stott M.B."/>
            <person name="Alam M."/>
            <person name="Theisen A.R."/>
            <person name="Murrell J.C."/>
            <person name="Dunfield P.F."/>
        </authorList>
    </citation>
    <scope>NUCLEOTIDE SEQUENCE [LARGE SCALE GENOMIC DNA]</scope>
    <source>
        <strain evidence="3">DSM 15510 / CIP 108128 / LMG 27833 / NCIMB 13906 / BL2</strain>
    </source>
</reference>
<name>B8ERZ1_METSB</name>
<keyword evidence="3" id="KW-1185">Reference proteome</keyword>
<feature type="compositionally biased region" description="Polar residues" evidence="1">
    <location>
        <begin position="76"/>
        <end position="88"/>
    </location>
</feature>
<dbReference type="HOGENOM" id="CLU_2356543_0_0_5"/>
<proteinExistence type="predicted"/>